<keyword evidence="2" id="KW-1185">Reference proteome</keyword>
<name>A0A663MN15_ATHCN</name>
<evidence type="ECO:0000313" key="2">
    <source>
        <dbReference type="Proteomes" id="UP000472269"/>
    </source>
</evidence>
<accession>A0A663MN15</accession>
<organism evidence="1 2">
    <name type="scientific">Athene cunicularia</name>
    <name type="common">Burrowing owl</name>
    <name type="synonym">Speotyto cunicularia</name>
    <dbReference type="NCBI Taxonomy" id="194338"/>
    <lineage>
        <taxon>Eukaryota</taxon>
        <taxon>Metazoa</taxon>
        <taxon>Chordata</taxon>
        <taxon>Craniata</taxon>
        <taxon>Vertebrata</taxon>
        <taxon>Euteleostomi</taxon>
        <taxon>Archelosauria</taxon>
        <taxon>Archosauria</taxon>
        <taxon>Dinosauria</taxon>
        <taxon>Saurischia</taxon>
        <taxon>Theropoda</taxon>
        <taxon>Coelurosauria</taxon>
        <taxon>Aves</taxon>
        <taxon>Neognathae</taxon>
        <taxon>Neoaves</taxon>
        <taxon>Telluraves</taxon>
        <taxon>Strigiformes</taxon>
        <taxon>Strigidae</taxon>
        <taxon>Athene</taxon>
    </lineage>
</organism>
<sequence>VDTSLLDTEHENAALIKCKCSELRFTHNCSFLLLSLTFWGAVATSSSCRQLLHGDGGRWGAAEGESPLQSPLHAMALGLLANHPESAPGHLVISSSLDRNLDIILLDRNWLGTGRLPLTENISEIEELCAYFNQRDTAYKPMKDALQIVIFLFVTPSLDADWTAEVFVCSLYQTTLLKCPELLSNDKKVCWITCCQTLLIYGDGQMFWHIFNFLRLGKFIFLFAVYKEWPPFGQEALYHSDAYSNTKDLKGKQETSGVKYSEMILQVKGIKRRNPLGGYDTCSDRLVNSSFYKHLGSPSRKRGMRSSLTEKVESKDSASHIQKLISLVKGWDTVSSKRCDFQHVRTSDSSIPGSVSQCNTPEKDRGVRAPVASAPGKISFTIQGNDHIIQCEVGAEGERLEKYVFTQSLPVTPRAGTHQCKGCDLPCTTATMGSVAGLHRIIGKAKCINNNCGWFCYYSSASQVIIFLGKNPLSHSMKESWTELCLGSSKQYVMVTLSEFSM</sequence>
<dbReference type="Ensembl" id="ENSACUT00000014749.1">
    <property type="protein sequence ID" value="ENSACUP00000013835.1"/>
    <property type="gene ID" value="ENSACUG00000009295.1"/>
</dbReference>
<reference evidence="1" key="1">
    <citation type="submission" date="2025-08" db="UniProtKB">
        <authorList>
            <consortium name="Ensembl"/>
        </authorList>
    </citation>
    <scope>IDENTIFICATION</scope>
</reference>
<dbReference type="Proteomes" id="UP000472269">
    <property type="component" value="Unplaced"/>
</dbReference>
<dbReference type="AlphaFoldDB" id="A0A663MN15"/>
<evidence type="ECO:0000313" key="1">
    <source>
        <dbReference type="Ensembl" id="ENSACUP00000013835.1"/>
    </source>
</evidence>
<proteinExistence type="predicted"/>
<reference evidence="1" key="2">
    <citation type="submission" date="2025-09" db="UniProtKB">
        <authorList>
            <consortium name="Ensembl"/>
        </authorList>
    </citation>
    <scope>IDENTIFICATION</scope>
</reference>
<protein>
    <submittedName>
        <fullName evidence="1">Uncharacterized protein</fullName>
    </submittedName>
</protein>